<organism evidence="1 2">
    <name type="scientific">Flavobacterium azizsancarii</name>
    <dbReference type="NCBI Taxonomy" id="2961580"/>
    <lineage>
        <taxon>Bacteria</taxon>
        <taxon>Pseudomonadati</taxon>
        <taxon>Bacteroidota</taxon>
        <taxon>Flavobacteriia</taxon>
        <taxon>Flavobacteriales</taxon>
        <taxon>Flavobacteriaceae</taxon>
        <taxon>Flavobacterium</taxon>
    </lineage>
</organism>
<protein>
    <submittedName>
        <fullName evidence="1">Uncharacterized protein</fullName>
    </submittedName>
</protein>
<dbReference type="Proteomes" id="UP001212170">
    <property type="component" value="Unassembled WGS sequence"/>
</dbReference>
<name>A0ABT4W5W2_9FLAO</name>
<comment type="caution">
    <text evidence="1">The sequence shown here is derived from an EMBL/GenBank/DDBJ whole genome shotgun (WGS) entry which is preliminary data.</text>
</comment>
<dbReference type="RefSeq" id="WP_271333869.1">
    <property type="nucleotide sequence ID" value="NZ_JAMZNK010000001.1"/>
</dbReference>
<proteinExistence type="predicted"/>
<evidence type="ECO:0000313" key="1">
    <source>
        <dbReference type="EMBL" id="MDA6067985.1"/>
    </source>
</evidence>
<sequence>MNSTNFIQTGGWPLNSERLQELQTSFSIFNAFGNIAGNFTIVEGCETEGTTVKDGKIYINNELLDFRSAVVSVDSTVIIVEESVNRPFENGSIKAVHTIRYATFGTSEVSFPWSDFVKPLETKSLKGLLEGIFTRLVAAETKLETIEQGAQKNVQADWNVTEILSDAYIKNKISFTSPFLRKSVFNVGNVGSAGNVNDTKMTVSFPTVNTSNYMVLGALRGRSSNWNDDNDVFWTYGNEQATSFEIYLREIVANEQNLKFYYVLIPLD</sequence>
<keyword evidence="2" id="KW-1185">Reference proteome</keyword>
<evidence type="ECO:0000313" key="2">
    <source>
        <dbReference type="Proteomes" id="UP001212170"/>
    </source>
</evidence>
<reference evidence="1 2" key="1">
    <citation type="journal article" date="2023" name="Chemosphere">
        <title>Whole genome analysis of Flavobacterium aziz-sancarii sp. nov., isolated from Ardley Island (Antarctica), revealed a rich resistome and bioremediation potential.</title>
        <authorList>
            <person name="Otur C."/>
            <person name="Okay S."/>
            <person name="Kurt-Kizildogan A."/>
        </authorList>
    </citation>
    <scope>NUCLEOTIDE SEQUENCE [LARGE SCALE GENOMIC DNA]</scope>
    <source>
        <strain evidence="1 2">AC</strain>
    </source>
</reference>
<accession>A0ABT4W5W2</accession>
<dbReference type="CDD" id="cd22641">
    <property type="entry name" value="C24-like"/>
    <property type="match status" value="1"/>
</dbReference>
<gene>
    <name evidence="1" type="ORF">NJT12_00010</name>
</gene>
<dbReference type="EMBL" id="JAMZNK010000001">
    <property type="protein sequence ID" value="MDA6067985.1"/>
    <property type="molecule type" value="Genomic_DNA"/>
</dbReference>